<feature type="transmembrane region" description="Helical" evidence="2">
    <location>
        <begin position="189"/>
        <end position="219"/>
    </location>
</feature>
<evidence type="ECO:0000313" key="3">
    <source>
        <dbReference type="EMBL" id="KAJ0410334.1"/>
    </source>
</evidence>
<keyword evidence="2" id="KW-0812">Transmembrane</keyword>
<feature type="region of interest" description="Disordered" evidence="1">
    <location>
        <begin position="24"/>
        <end position="51"/>
    </location>
</feature>
<evidence type="ECO:0008006" key="5">
    <source>
        <dbReference type="Google" id="ProtNLM"/>
    </source>
</evidence>
<name>A0AAD5QF55_PYTIN</name>
<sequence length="258" mass="27855">MTTNSTQLSGSVFNAGPMGSGLADNVTYGKLPPLNPDDLKPPSPPPSAAAKVTRSSEAISIGEVWEEIKTKLREMVVGSSVSGVLAAMRGINLGVAGCMIALAIAQILSSKSAFSVMSESLSIIYTIFFALLLIGYELRTLAVDSFLRENYGFIFFALLLIGYELRTLAVDSFLRENYGFMYNPWGRCLFLCMISIFPFGMVGVYGILVSLLGFANAYFNFFVITKHPSFTRGIPDYVPPAAADSSKSTTGLQEDNTV</sequence>
<keyword evidence="2" id="KW-0472">Membrane</keyword>
<keyword evidence="2" id="KW-1133">Transmembrane helix</keyword>
<keyword evidence="4" id="KW-1185">Reference proteome</keyword>
<dbReference type="AlphaFoldDB" id="A0AAD5QF55"/>
<evidence type="ECO:0000256" key="1">
    <source>
        <dbReference type="SAM" id="MobiDB-lite"/>
    </source>
</evidence>
<feature type="transmembrane region" description="Helical" evidence="2">
    <location>
        <begin position="90"/>
        <end position="108"/>
    </location>
</feature>
<dbReference type="PANTHER" id="PTHR38894:SF1">
    <property type="entry name" value="TRANSMEMBRANE PROTEIN"/>
    <property type="match status" value="1"/>
</dbReference>
<evidence type="ECO:0000313" key="4">
    <source>
        <dbReference type="Proteomes" id="UP001209570"/>
    </source>
</evidence>
<accession>A0AAD5QF55</accession>
<evidence type="ECO:0000256" key="2">
    <source>
        <dbReference type="SAM" id="Phobius"/>
    </source>
</evidence>
<feature type="transmembrane region" description="Helical" evidence="2">
    <location>
        <begin position="150"/>
        <end position="169"/>
    </location>
</feature>
<proteinExistence type="predicted"/>
<organism evidence="3 4">
    <name type="scientific">Pythium insidiosum</name>
    <name type="common">Pythiosis disease agent</name>
    <dbReference type="NCBI Taxonomy" id="114742"/>
    <lineage>
        <taxon>Eukaryota</taxon>
        <taxon>Sar</taxon>
        <taxon>Stramenopiles</taxon>
        <taxon>Oomycota</taxon>
        <taxon>Peronosporomycetes</taxon>
        <taxon>Pythiales</taxon>
        <taxon>Pythiaceae</taxon>
        <taxon>Pythium</taxon>
    </lineage>
</organism>
<gene>
    <name evidence="3" type="ORF">P43SY_002666</name>
</gene>
<dbReference type="EMBL" id="JAKCXM010000001">
    <property type="protein sequence ID" value="KAJ0410334.1"/>
    <property type="molecule type" value="Genomic_DNA"/>
</dbReference>
<protein>
    <recommendedName>
        <fullName evidence="5">Transmembrane protein</fullName>
    </recommendedName>
</protein>
<comment type="caution">
    <text evidence="3">The sequence shown here is derived from an EMBL/GenBank/DDBJ whole genome shotgun (WGS) entry which is preliminary data.</text>
</comment>
<dbReference type="Proteomes" id="UP001209570">
    <property type="component" value="Unassembled WGS sequence"/>
</dbReference>
<dbReference type="PANTHER" id="PTHR38894">
    <property type="entry name" value="TRANSMEMBRANE PROTEIN"/>
    <property type="match status" value="1"/>
</dbReference>
<feature type="transmembrane region" description="Helical" evidence="2">
    <location>
        <begin position="120"/>
        <end position="138"/>
    </location>
</feature>
<reference evidence="3" key="1">
    <citation type="submission" date="2021-12" db="EMBL/GenBank/DDBJ databases">
        <title>Prjna785345.</title>
        <authorList>
            <person name="Rujirawat T."/>
            <person name="Krajaejun T."/>
        </authorList>
    </citation>
    <scope>NUCLEOTIDE SEQUENCE</scope>
    <source>
        <strain evidence="3">Pi057C3</strain>
    </source>
</reference>